<gene>
    <name evidence="2" type="ORF">CSSPJE1EN2_LOCUS3318</name>
</gene>
<evidence type="ECO:0000256" key="1">
    <source>
        <dbReference type="SAM" id="MobiDB-lite"/>
    </source>
</evidence>
<accession>A0ABP1ACW9</accession>
<evidence type="ECO:0000313" key="2">
    <source>
        <dbReference type="EMBL" id="CAK9860323.1"/>
    </source>
</evidence>
<name>A0ABP1ACW9_9BRYO</name>
<dbReference type="Proteomes" id="UP001497522">
    <property type="component" value="Chromosome 11"/>
</dbReference>
<keyword evidence="3" id="KW-1185">Reference proteome</keyword>
<dbReference type="EMBL" id="OZ023712">
    <property type="protein sequence ID" value="CAK9860323.1"/>
    <property type="molecule type" value="Genomic_DNA"/>
</dbReference>
<organism evidence="2 3">
    <name type="scientific">Sphagnum jensenii</name>
    <dbReference type="NCBI Taxonomy" id="128206"/>
    <lineage>
        <taxon>Eukaryota</taxon>
        <taxon>Viridiplantae</taxon>
        <taxon>Streptophyta</taxon>
        <taxon>Embryophyta</taxon>
        <taxon>Bryophyta</taxon>
        <taxon>Sphagnophytina</taxon>
        <taxon>Sphagnopsida</taxon>
        <taxon>Sphagnales</taxon>
        <taxon>Sphagnaceae</taxon>
        <taxon>Sphagnum</taxon>
    </lineage>
</organism>
<feature type="compositionally biased region" description="Acidic residues" evidence="1">
    <location>
        <begin position="8"/>
        <end position="21"/>
    </location>
</feature>
<sequence length="95" mass="10536">MAMAAASSDEEEEEEEEEEEALLACLTSPCELQCSSSHCGQRNFPRAFRFSKLQIGVLKEARRNPLFFADVPSSVQRIRDSQLVAIKGSQSSVAR</sequence>
<reference evidence="2" key="1">
    <citation type="submission" date="2024-03" db="EMBL/GenBank/DDBJ databases">
        <authorList>
            <consortium name="ELIXIR-Norway"/>
            <consortium name="Elixir Norway"/>
        </authorList>
    </citation>
    <scope>NUCLEOTIDE SEQUENCE</scope>
</reference>
<feature type="region of interest" description="Disordered" evidence="1">
    <location>
        <begin position="1"/>
        <end position="21"/>
    </location>
</feature>
<protein>
    <submittedName>
        <fullName evidence="2">Uncharacterized protein</fullName>
    </submittedName>
</protein>
<proteinExistence type="predicted"/>
<evidence type="ECO:0000313" key="3">
    <source>
        <dbReference type="Proteomes" id="UP001497522"/>
    </source>
</evidence>